<dbReference type="STRING" id="1834516.BL253_37620"/>
<dbReference type="GO" id="GO:0004674">
    <property type="term" value="F:protein serine/threonine kinase activity"/>
    <property type="evidence" value="ECO:0007669"/>
    <property type="project" value="UniProtKB-KW"/>
</dbReference>
<proteinExistence type="predicted"/>
<comment type="caution">
    <text evidence="11">The sequence shown here is derived from an EMBL/GenBank/DDBJ whole genome shotgun (WGS) entry which is preliminary data.</text>
</comment>
<reference evidence="12" key="1">
    <citation type="submission" date="2016-10" db="EMBL/GenBank/DDBJ databases">
        <title>Frankia sp. NRRL B-16386 Genome sequencing.</title>
        <authorList>
            <person name="Ghodhbane-Gtari F."/>
            <person name="Swanson E."/>
            <person name="Gueddou A."/>
            <person name="Hezbri K."/>
            <person name="Ktari K."/>
            <person name="Nouioui I."/>
            <person name="Morris K."/>
            <person name="Simpson S."/>
            <person name="Abebe-Akele F."/>
            <person name="Thomas K."/>
            <person name="Gtari M."/>
            <person name="Tisa L.S."/>
        </authorList>
    </citation>
    <scope>NUCLEOTIDE SEQUENCE [LARGE SCALE GENOMIC DNA]</scope>
    <source>
        <strain evidence="12">NRRL B-16386</strain>
    </source>
</reference>
<dbReference type="InterPro" id="IPR049832">
    <property type="entry name" value="BREX_PglW"/>
</dbReference>
<dbReference type="EC" id="2.7.11.1" evidence="1"/>
<dbReference type="SUPFAM" id="SSF56112">
    <property type="entry name" value="Protein kinase-like (PK-like)"/>
    <property type="match status" value="2"/>
</dbReference>
<dbReference type="PROSITE" id="PS50965">
    <property type="entry name" value="NERD"/>
    <property type="match status" value="1"/>
</dbReference>
<name>A0A1V2HZL5_9ACTN</name>
<dbReference type="PROSITE" id="PS50011">
    <property type="entry name" value="PROTEIN_KINASE_DOM"/>
    <property type="match status" value="2"/>
</dbReference>
<dbReference type="NCBIfam" id="NF033442">
    <property type="entry name" value="BREX_PglW"/>
    <property type="match status" value="1"/>
</dbReference>
<dbReference type="RefSeq" id="WP_076823010.1">
    <property type="nucleotide sequence ID" value="NZ_MOMC01000141.1"/>
</dbReference>
<dbReference type="InterPro" id="IPR017441">
    <property type="entry name" value="Protein_kinase_ATP_BS"/>
</dbReference>
<dbReference type="OrthoDB" id="9762169at2"/>
<dbReference type="PANTHER" id="PTHR43289:SF6">
    <property type="entry name" value="SERINE_THREONINE-PROTEIN KINASE NEKL-3"/>
    <property type="match status" value="1"/>
</dbReference>
<accession>A0A1V2HZL5</accession>
<dbReference type="Proteomes" id="UP000188929">
    <property type="component" value="Unassembled WGS sequence"/>
</dbReference>
<dbReference type="SMART" id="SM00220">
    <property type="entry name" value="S_TKc"/>
    <property type="match status" value="1"/>
</dbReference>
<protein>
    <recommendedName>
        <fullName evidence="1">non-specific serine/threonine protein kinase</fullName>
        <ecNumber evidence="1">2.7.11.1</ecNumber>
    </recommendedName>
</protein>
<evidence type="ECO:0000256" key="7">
    <source>
        <dbReference type="PROSITE-ProRule" id="PRU10141"/>
    </source>
</evidence>
<evidence type="ECO:0000256" key="6">
    <source>
        <dbReference type="ARBA" id="ARBA00022840"/>
    </source>
</evidence>
<dbReference type="Pfam" id="PF00069">
    <property type="entry name" value="Pkinase"/>
    <property type="match status" value="2"/>
</dbReference>
<organism evidence="11 12">
    <name type="scientific">Pseudofrankia asymbiotica</name>
    <dbReference type="NCBI Taxonomy" id="1834516"/>
    <lineage>
        <taxon>Bacteria</taxon>
        <taxon>Bacillati</taxon>
        <taxon>Actinomycetota</taxon>
        <taxon>Actinomycetes</taxon>
        <taxon>Frankiales</taxon>
        <taxon>Frankiaceae</taxon>
        <taxon>Pseudofrankia</taxon>
    </lineage>
</organism>
<dbReference type="Pfam" id="PF08378">
    <property type="entry name" value="NERD"/>
    <property type="match status" value="1"/>
</dbReference>
<dbReference type="InterPro" id="IPR000719">
    <property type="entry name" value="Prot_kinase_dom"/>
</dbReference>
<keyword evidence="6 7" id="KW-0067">ATP-binding</keyword>
<dbReference type="PROSITE" id="PS00107">
    <property type="entry name" value="PROTEIN_KINASE_ATP"/>
    <property type="match status" value="1"/>
</dbReference>
<feature type="region of interest" description="Disordered" evidence="8">
    <location>
        <begin position="1180"/>
        <end position="1202"/>
    </location>
</feature>
<evidence type="ECO:0000256" key="1">
    <source>
        <dbReference type="ARBA" id="ARBA00012513"/>
    </source>
</evidence>
<feature type="domain" description="NERD" evidence="10">
    <location>
        <begin position="14"/>
        <end position="128"/>
    </location>
</feature>
<sequence>MSLDDEHWTQCTPSEYAWERAALTYLRDQLRNSGIHRGWSNAEFLGQDGSVNEIDLLLVAPAGIAIIEVKSWSGVLTGDAGTWRQTHRGPVDNPVIGANRKARKLKTLLSTRDAMRGLRVPWVEGVVFLSDGHLKVQLRPEGRAHVYGRHDQTDLPSILAFANRPGPVDRQLSAALAKAVDQAGIRQSQRTRTVGSLRLERAAFQEGPGWQDFLGRNPRFPDDRFRRVRIYLASGVETTYRRDQLVRAAEREYLALRGIDHTGIAAPLDFVEHDLGPALVFPHDEKLVRLDHFLDQNERTLSFDDRLVLLRTIAETLAFAHRRVLTHRGLSPRCVWVRQNGERFAVQITDWQTASRGAEPRSTTGAAGAAIVPTPTSTGLIELADDASTAYFAPEWGLGSAKGVALDVFGLGAIAYRIFTGQPPAASFGELSQRLAAHGSLSLVDLADAVPAPLNDLVTDATNADVEHRTRDMAAFMLDLDLVRQRLAEQVETKEIKDPLTAEAGVDLQDGFTVVRRLGQGSTAVALLVERDGQQAVLKVALDDERAARLQAEAETLRALRGHPGVVQLLADDVLEIGGRRAILLSSAGDRTLAQELRERGRLQPEWLHGWGDDLLSIVEDLQNAGLAHRDLKPDNLGIAERGGKGKKRQLVLFDFSLAKAPLDAIDAGTRPYLDPFLGRGDRKRWDPAAERYATAVTLYEMATARQPEYGTHGGHPRFGDADVTIDPELFDRSYASSLTDFFRRALHRDARRRFDTVADMRRAWAVLFTEKPAEQTADATARISRETPIGAAGLARPVLAALERLAVNTVGEALALSRAQVVWLPGIGTKTRLQLVEDLARLAEQVTLSSAERPSAPTLLDRVAGDLIPRDADRAVAEALLGLGEAGGSAWTSVRDAAKNLGLEQKTIRQTVARFERHWLALDGMTELRDTLVQVVEAAGGVASARHCAAALLGFQGSTVDEPLRSRLAEAVVRAAIDTELADQKTDADPRLTYSREEHGILVAAGPPRPEEGPSTAARLEWAGRLGAAADELAGADPLPVSAAVVEALRAVPAPAGTDALLVPADRLLDVAVIAATTAVATPRLEVYPRGLDARRAVRLAAGTLYGADRLTAPEVADRVRARFPLAAALPDHPDLDALLEAAGVPLSWDDEQKLYVAKRAEVTPLTLLTGTTLGSTRLGATTAARARRPGDQASETNQRLERTRADGGWLVLPVHPRRLARAERVLRGWPGVTTIDAEAVLLGAMRDVCASHGVDWQVALESDAAERASADWENLSFVAQSGLKAVRGAIDAAGPAVLVTNPGVLARYDPGLSSLDALRDSVRIATTAAPVRTVWVLVPWADMETQPALDFGAPVPQFGNQRLVLTDSWIKRHESGAADVNLRGVAGGAA</sequence>
<keyword evidence="4 7" id="KW-0547">Nucleotide-binding</keyword>
<keyword evidence="2" id="KW-0723">Serine/threonine-protein kinase</keyword>
<dbReference type="InterPro" id="IPR011528">
    <property type="entry name" value="NERD"/>
</dbReference>
<dbReference type="Gene3D" id="1.10.510.10">
    <property type="entry name" value="Transferase(Phosphotransferase) domain 1"/>
    <property type="match status" value="2"/>
</dbReference>
<keyword evidence="12" id="KW-1185">Reference proteome</keyword>
<dbReference type="PANTHER" id="PTHR43289">
    <property type="entry name" value="MITOGEN-ACTIVATED PROTEIN KINASE KINASE KINASE 20-RELATED"/>
    <property type="match status" value="1"/>
</dbReference>
<dbReference type="EMBL" id="MOMC01000141">
    <property type="protein sequence ID" value="ONH21853.1"/>
    <property type="molecule type" value="Genomic_DNA"/>
</dbReference>
<keyword evidence="5" id="KW-0418">Kinase</keyword>
<feature type="domain" description="Protein kinase" evidence="9">
    <location>
        <begin position="512"/>
        <end position="766"/>
    </location>
</feature>
<evidence type="ECO:0000256" key="8">
    <source>
        <dbReference type="SAM" id="MobiDB-lite"/>
    </source>
</evidence>
<evidence type="ECO:0000259" key="10">
    <source>
        <dbReference type="PROSITE" id="PS50965"/>
    </source>
</evidence>
<gene>
    <name evidence="11" type="ORF">BL253_37620</name>
</gene>
<evidence type="ECO:0000256" key="4">
    <source>
        <dbReference type="ARBA" id="ARBA00022741"/>
    </source>
</evidence>
<feature type="domain" description="Protein kinase" evidence="9">
    <location>
        <begin position="198"/>
        <end position="483"/>
    </location>
</feature>
<dbReference type="InterPro" id="IPR011009">
    <property type="entry name" value="Kinase-like_dom_sf"/>
</dbReference>
<evidence type="ECO:0000256" key="5">
    <source>
        <dbReference type="ARBA" id="ARBA00022777"/>
    </source>
</evidence>
<feature type="binding site" evidence="7">
    <location>
        <position position="539"/>
    </location>
    <ligand>
        <name>ATP</name>
        <dbReference type="ChEBI" id="CHEBI:30616"/>
    </ligand>
</feature>
<evidence type="ECO:0000256" key="3">
    <source>
        <dbReference type="ARBA" id="ARBA00022679"/>
    </source>
</evidence>
<evidence type="ECO:0000256" key="2">
    <source>
        <dbReference type="ARBA" id="ARBA00022527"/>
    </source>
</evidence>
<keyword evidence="3" id="KW-0808">Transferase</keyword>
<evidence type="ECO:0000259" key="9">
    <source>
        <dbReference type="PROSITE" id="PS50011"/>
    </source>
</evidence>
<evidence type="ECO:0000313" key="12">
    <source>
        <dbReference type="Proteomes" id="UP000188929"/>
    </source>
</evidence>
<evidence type="ECO:0000313" key="11">
    <source>
        <dbReference type="EMBL" id="ONH21853.1"/>
    </source>
</evidence>
<dbReference type="GO" id="GO:0005524">
    <property type="term" value="F:ATP binding"/>
    <property type="evidence" value="ECO:0007669"/>
    <property type="project" value="UniProtKB-UniRule"/>
</dbReference>